<evidence type="ECO:0000313" key="3">
    <source>
        <dbReference type="Proteomes" id="UP001150728"/>
    </source>
</evidence>
<sequence length="53" mass="5583">MPALTVLASWAILSEEISLYQVVGLAVVLFAVSRLKPRGKQETKVAEAKGAAA</sequence>
<dbReference type="Proteomes" id="UP001150728">
    <property type="component" value="Unassembled WGS sequence"/>
</dbReference>
<dbReference type="AlphaFoldDB" id="A0A9X4I287"/>
<evidence type="ECO:0008006" key="4">
    <source>
        <dbReference type="Google" id="ProtNLM"/>
    </source>
</evidence>
<dbReference type="RefSeq" id="WP_249352829.1">
    <property type="nucleotide sequence ID" value="NZ_JANIAM010000022.1"/>
</dbReference>
<organism evidence="2 3">
    <name type="scientific">Pseudomonas asiatica</name>
    <dbReference type="NCBI Taxonomy" id="2219225"/>
    <lineage>
        <taxon>Bacteria</taxon>
        <taxon>Pseudomonadati</taxon>
        <taxon>Pseudomonadota</taxon>
        <taxon>Gammaproteobacteria</taxon>
        <taxon>Pseudomonadales</taxon>
        <taxon>Pseudomonadaceae</taxon>
        <taxon>Pseudomonas</taxon>
    </lineage>
</organism>
<gene>
    <name evidence="2" type="ORF">NP554_22850</name>
</gene>
<keyword evidence="1" id="KW-0472">Membrane</keyword>
<protein>
    <recommendedName>
        <fullName evidence="4">DMT family transporter</fullName>
    </recommendedName>
</protein>
<accession>A0A9X4I287</accession>
<keyword evidence="1" id="KW-0812">Transmembrane</keyword>
<dbReference type="EMBL" id="JANIAM010000022">
    <property type="protein sequence ID" value="MDD2114624.1"/>
    <property type="molecule type" value="Genomic_DNA"/>
</dbReference>
<name>A0A9X4I287_9PSED</name>
<dbReference type="SUPFAM" id="SSF103481">
    <property type="entry name" value="Multidrug resistance efflux transporter EmrE"/>
    <property type="match status" value="1"/>
</dbReference>
<evidence type="ECO:0000313" key="2">
    <source>
        <dbReference type="EMBL" id="MDD2114624.1"/>
    </source>
</evidence>
<proteinExistence type="predicted"/>
<dbReference type="InterPro" id="IPR037185">
    <property type="entry name" value="EmrE-like"/>
</dbReference>
<keyword evidence="1" id="KW-1133">Transmembrane helix</keyword>
<evidence type="ECO:0000256" key="1">
    <source>
        <dbReference type="SAM" id="Phobius"/>
    </source>
</evidence>
<reference evidence="2" key="1">
    <citation type="submission" date="2022-07" db="EMBL/GenBank/DDBJ databases">
        <title>Multi-strain Analysis of Pseudomonas putida Reveals Metabolic and Genetic Diversity.</title>
        <authorList>
            <person name="Monk J.M."/>
        </authorList>
    </citation>
    <scope>NUCLEOTIDE SEQUENCE</scope>
    <source>
        <strain evidence="2">17633</strain>
    </source>
</reference>
<feature type="transmembrane region" description="Helical" evidence="1">
    <location>
        <begin position="17"/>
        <end position="35"/>
    </location>
</feature>
<comment type="caution">
    <text evidence="2">The sequence shown here is derived from an EMBL/GenBank/DDBJ whole genome shotgun (WGS) entry which is preliminary data.</text>
</comment>